<dbReference type="InterPro" id="IPR036641">
    <property type="entry name" value="HPT_dom_sf"/>
</dbReference>
<evidence type="ECO:0000313" key="8">
    <source>
        <dbReference type="Proteomes" id="UP000195402"/>
    </source>
</evidence>
<gene>
    <name evidence="7" type="ORF">BVC80_1651g108</name>
</gene>
<dbReference type="Pfam" id="PF01627">
    <property type="entry name" value="Hpt"/>
    <property type="match status" value="1"/>
</dbReference>
<sequence length="146" mass="16707">MTVLQQQLQDLLASMYGEGLLDPQFEQLQALQDENNPGFVAEVITLFCQDTQRILTELTKYLDMPVVDYQKVDAYVHQLKGSSSSVGAQCVKLACVNFRQACEDNDKDGCLRALNMIKHEYYRVTSKFEIMLQLENRILSYSAKQQ</sequence>
<reference evidence="7 8" key="1">
    <citation type="journal article" date="2017" name="Mol. Plant">
        <title>The Genome of Medicinal Plant Macleaya cordata Provides New Insights into Benzylisoquinoline Alkaloids Metabolism.</title>
        <authorList>
            <person name="Liu X."/>
            <person name="Liu Y."/>
            <person name="Huang P."/>
            <person name="Ma Y."/>
            <person name="Qing Z."/>
            <person name="Tang Q."/>
            <person name="Cao H."/>
            <person name="Cheng P."/>
            <person name="Zheng Y."/>
            <person name="Yuan Z."/>
            <person name="Zhou Y."/>
            <person name="Liu J."/>
            <person name="Tang Z."/>
            <person name="Zhuo Y."/>
            <person name="Zhang Y."/>
            <person name="Yu L."/>
            <person name="Huang J."/>
            <person name="Yang P."/>
            <person name="Peng Q."/>
            <person name="Zhang J."/>
            <person name="Jiang W."/>
            <person name="Zhang Z."/>
            <person name="Lin K."/>
            <person name="Ro D.K."/>
            <person name="Chen X."/>
            <person name="Xiong X."/>
            <person name="Shang Y."/>
            <person name="Huang S."/>
            <person name="Zeng J."/>
        </authorList>
    </citation>
    <scope>NUCLEOTIDE SEQUENCE [LARGE SCALE GENOMIC DNA]</scope>
    <source>
        <strain evidence="8">cv. BLH2017</strain>
        <tissue evidence="7">Root</tissue>
    </source>
</reference>
<keyword evidence="4" id="KW-0539">Nucleus</keyword>
<dbReference type="PANTHER" id="PTHR28242">
    <property type="entry name" value="PHOSPHORELAY INTERMEDIATE PROTEIN YPD1"/>
    <property type="match status" value="1"/>
</dbReference>
<dbReference type="OrthoDB" id="1673781at2759"/>
<protein>
    <recommendedName>
        <fullName evidence="5">Histidine-containing phosphotransfer protein</fullName>
    </recommendedName>
</protein>
<dbReference type="GO" id="GO:0000160">
    <property type="term" value="P:phosphorelay signal transduction system"/>
    <property type="evidence" value="ECO:0007669"/>
    <property type="project" value="UniProtKB-UniRule"/>
</dbReference>
<dbReference type="GO" id="GO:0009736">
    <property type="term" value="P:cytokinin-activated signaling pathway"/>
    <property type="evidence" value="ECO:0007669"/>
    <property type="project" value="UniProtKB-KW"/>
</dbReference>
<evidence type="ECO:0000256" key="1">
    <source>
        <dbReference type="ARBA" id="ARBA00022490"/>
    </source>
</evidence>
<dbReference type="AlphaFoldDB" id="A0A200PZF9"/>
<dbReference type="CDD" id="cd00088">
    <property type="entry name" value="HPT"/>
    <property type="match status" value="1"/>
</dbReference>
<dbReference type="SUPFAM" id="SSF47226">
    <property type="entry name" value="Histidine-containing phosphotransfer domain, HPT domain"/>
    <property type="match status" value="1"/>
</dbReference>
<evidence type="ECO:0000259" key="6">
    <source>
        <dbReference type="Pfam" id="PF01627"/>
    </source>
</evidence>
<proteinExistence type="predicted"/>
<dbReference type="GO" id="GO:0043424">
    <property type="term" value="F:protein histidine kinase binding"/>
    <property type="evidence" value="ECO:0007669"/>
    <property type="project" value="UniProtKB-UniRule"/>
</dbReference>
<keyword evidence="3 5" id="KW-0902">Two-component regulatory system</keyword>
<dbReference type="GO" id="GO:0009927">
    <property type="term" value="F:histidine phosphotransfer kinase activity"/>
    <property type="evidence" value="ECO:0007669"/>
    <property type="project" value="UniProtKB-UniRule"/>
</dbReference>
<comment type="caution">
    <text evidence="7">The sequence shown here is derived from an EMBL/GenBank/DDBJ whole genome shotgun (WGS) entry which is preliminary data.</text>
</comment>
<keyword evidence="8" id="KW-1185">Reference proteome</keyword>
<organism evidence="7 8">
    <name type="scientific">Macleaya cordata</name>
    <name type="common">Five-seeded plume-poppy</name>
    <name type="synonym">Bocconia cordata</name>
    <dbReference type="NCBI Taxonomy" id="56857"/>
    <lineage>
        <taxon>Eukaryota</taxon>
        <taxon>Viridiplantae</taxon>
        <taxon>Streptophyta</taxon>
        <taxon>Embryophyta</taxon>
        <taxon>Tracheophyta</taxon>
        <taxon>Spermatophyta</taxon>
        <taxon>Magnoliopsida</taxon>
        <taxon>Ranunculales</taxon>
        <taxon>Papaveraceae</taxon>
        <taxon>Papaveroideae</taxon>
        <taxon>Macleaya</taxon>
    </lineage>
</organism>
<dbReference type="InterPro" id="IPR045871">
    <property type="entry name" value="AHP1-5/YPD1"/>
</dbReference>
<dbReference type="GO" id="GO:0005634">
    <property type="term" value="C:nucleus"/>
    <property type="evidence" value="ECO:0007669"/>
    <property type="project" value="UniProtKB-SubCell"/>
</dbReference>
<keyword evidence="1" id="KW-0963">Cytoplasm</keyword>
<dbReference type="InParanoid" id="A0A200PZF9"/>
<dbReference type="STRING" id="56857.A0A200PZF9"/>
<dbReference type="Proteomes" id="UP000195402">
    <property type="component" value="Unassembled WGS sequence"/>
</dbReference>
<feature type="domain" description="HPt" evidence="6">
    <location>
        <begin position="42"/>
        <end position="124"/>
    </location>
</feature>
<dbReference type="FunFam" id="1.20.120.160:FF:000001">
    <property type="entry name" value="Histidine-containing phosphotransfer protein 1"/>
    <property type="match status" value="1"/>
</dbReference>
<keyword evidence="7" id="KW-0418">Kinase</keyword>
<evidence type="ECO:0000313" key="7">
    <source>
        <dbReference type="EMBL" id="OVA03599.1"/>
    </source>
</evidence>
<accession>A0A200PZF9</accession>
<keyword evidence="7" id="KW-0808">Transferase</keyword>
<name>A0A200PZF9_MACCD</name>
<evidence type="ECO:0000256" key="2">
    <source>
        <dbReference type="ARBA" id="ARBA00022864"/>
    </source>
</evidence>
<comment type="function">
    <text evidence="5">Functions as a two-component phosphorelay mediators between cytokinin sensor histidine kinases and response regulators (B-type ARRs). Plays an important role in propagating cytokinin signal transduction.</text>
</comment>
<evidence type="ECO:0000256" key="4">
    <source>
        <dbReference type="ARBA" id="ARBA00023242"/>
    </source>
</evidence>
<dbReference type="EMBL" id="MVGT01003660">
    <property type="protein sequence ID" value="OVA03599.1"/>
    <property type="molecule type" value="Genomic_DNA"/>
</dbReference>
<evidence type="ECO:0000256" key="3">
    <source>
        <dbReference type="ARBA" id="ARBA00023012"/>
    </source>
</evidence>
<dbReference type="Gene3D" id="1.20.120.160">
    <property type="entry name" value="HPT domain"/>
    <property type="match status" value="1"/>
</dbReference>
<dbReference type="InterPro" id="IPR008207">
    <property type="entry name" value="Sig_transdc_His_kin_Hpt_dom"/>
</dbReference>
<dbReference type="GO" id="GO:0005829">
    <property type="term" value="C:cytosol"/>
    <property type="evidence" value="ECO:0007669"/>
    <property type="project" value="UniProtKB-SubCell"/>
</dbReference>
<comment type="domain">
    <text evidence="5">Histidine-containing phosphotransfer domain (HPt) contains an active histidine that mediates the phosphotransfer.</text>
</comment>
<keyword evidence="2 5" id="KW-0932">Cytokinin signaling pathway</keyword>
<dbReference type="PANTHER" id="PTHR28242:SF30">
    <property type="entry name" value="HISTIDINE-CONTAINING PHOSPHOTRANSFER PROTEIN 2"/>
    <property type="match status" value="1"/>
</dbReference>
<comment type="subcellular location">
    <subcellularLocation>
        <location evidence="5">Cytoplasm</location>
        <location evidence="5">Cytosol</location>
    </subcellularLocation>
    <subcellularLocation>
        <location evidence="5">Nucleus</location>
    </subcellularLocation>
</comment>
<evidence type="ECO:0000256" key="5">
    <source>
        <dbReference type="RuleBase" id="RU369004"/>
    </source>
</evidence>
<dbReference type="OMA" id="NMFTTGM"/>